<keyword evidence="3" id="KW-1185">Reference proteome</keyword>
<reference evidence="2 3" key="1">
    <citation type="submission" date="2018-11" db="EMBL/GenBank/DDBJ databases">
        <title>Rufibacter latericius sp. nov., isolated from water in Baiyang Lake.</title>
        <authorList>
            <person name="Yang Y."/>
        </authorList>
    </citation>
    <scope>NUCLEOTIDE SEQUENCE [LARGE SCALE GENOMIC DNA]</scope>
    <source>
        <strain evidence="2 3">MCC P1</strain>
    </source>
</reference>
<dbReference type="InterPro" id="IPR045175">
    <property type="entry name" value="M28_fam"/>
</dbReference>
<dbReference type="GO" id="GO:0008235">
    <property type="term" value="F:metalloexopeptidase activity"/>
    <property type="evidence" value="ECO:0007669"/>
    <property type="project" value="InterPro"/>
</dbReference>
<dbReference type="Gene3D" id="3.50.30.30">
    <property type="match status" value="1"/>
</dbReference>
<dbReference type="Gene3D" id="3.40.630.10">
    <property type="entry name" value="Zn peptidases"/>
    <property type="match status" value="1"/>
</dbReference>
<evidence type="ECO:0000259" key="1">
    <source>
        <dbReference type="Pfam" id="PF04389"/>
    </source>
</evidence>
<dbReference type="PANTHER" id="PTHR12147:SF26">
    <property type="entry name" value="PEPTIDASE M28 DOMAIN-CONTAINING PROTEIN"/>
    <property type="match status" value="1"/>
</dbReference>
<dbReference type="AlphaFoldDB" id="A0A3M9N7I2"/>
<dbReference type="EMBL" id="RJJE01000001">
    <property type="protein sequence ID" value="RNI33277.1"/>
    <property type="molecule type" value="Genomic_DNA"/>
</dbReference>
<name>A0A3M9N7I2_9BACT</name>
<dbReference type="GO" id="GO:0006508">
    <property type="term" value="P:proteolysis"/>
    <property type="evidence" value="ECO:0007669"/>
    <property type="project" value="InterPro"/>
</dbReference>
<evidence type="ECO:0000313" key="3">
    <source>
        <dbReference type="Proteomes" id="UP000271010"/>
    </source>
</evidence>
<accession>A0A3M9N7I2</accession>
<dbReference type="Pfam" id="PF04389">
    <property type="entry name" value="Peptidase_M28"/>
    <property type="match status" value="1"/>
</dbReference>
<comment type="caution">
    <text evidence="2">The sequence shown here is derived from an EMBL/GenBank/DDBJ whole genome shotgun (WGS) entry which is preliminary data.</text>
</comment>
<protein>
    <submittedName>
        <fullName evidence="2">M28 family peptidase</fullName>
    </submittedName>
</protein>
<dbReference type="PANTHER" id="PTHR12147">
    <property type="entry name" value="METALLOPEPTIDASE M28 FAMILY MEMBER"/>
    <property type="match status" value="1"/>
</dbReference>
<dbReference type="SUPFAM" id="SSF53187">
    <property type="entry name" value="Zn-dependent exopeptidases"/>
    <property type="match status" value="1"/>
</dbReference>
<feature type="domain" description="Peptidase M28" evidence="1">
    <location>
        <begin position="259"/>
        <end position="455"/>
    </location>
</feature>
<dbReference type="InterPro" id="IPR007484">
    <property type="entry name" value="Peptidase_M28"/>
</dbReference>
<sequence length="459" mass="51174">MPSATPLAVSWAWLFGFCFSAGFRLISEKQALNAHMQKRLPLFSFLLLLCNLTAQAQDMARVRQTITDLAAPALHGRGYAFKGDSLAANYLQSQYAAIGLRSFTPNYRQNFTLPVNILDNRLQLEIDGKALVPGVDFMAHGSTGAGAGEGKVYDIDTLILKDIDVAQQFLTNNLRNKVLVVHQRHFRELLALPEPFQPQLRSVAAVLVRNPGPKLMGTIGREQLPFPVLEILEKAWPAKAKKIKFAVDARLEPGYRSQNLIGYLPGKVKPDSFVVVTAHYDHLGHQGKDLYFPGAHDNASGTAMLLELARWYAQPQNTPDYSIVFMAFAGEEAGLVGSRYYTEHPLFPLANIKFLLNLDLMSTGEEGLMVVNGSVFPKQFSILQQLNQQHKFLPQLKSRGKAANSDHYFFSEQGVPSFFFYTLGGTTTEYHHPQDKPDTLPLTKFKEVMALIQAFVMTL</sequence>
<dbReference type="Proteomes" id="UP000271010">
    <property type="component" value="Unassembled WGS sequence"/>
</dbReference>
<gene>
    <name evidence="2" type="ORF">EFA69_02380</name>
</gene>
<proteinExistence type="predicted"/>
<organism evidence="2 3">
    <name type="scientific">Rufibacter immobilis</name>
    <dbReference type="NCBI Taxonomy" id="1348778"/>
    <lineage>
        <taxon>Bacteria</taxon>
        <taxon>Pseudomonadati</taxon>
        <taxon>Bacteroidota</taxon>
        <taxon>Cytophagia</taxon>
        <taxon>Cytophagales</taxon>
        <taxon>Hymenobacteraceae</taxon>
        <taxon>Rufibacter</taxon>
    </lineage>
</organism>
<dbReference type="OrthoDB" id="844214at2"/>
<evidence type="ECO:0000313" key="2">
    <source>
        <dbReference type="EMBL" id="RNI33277.1"/>
    </source>
</evidence>